<evidence type="ECO:0000256" key="8">
    <source>
        <dbReference type="ARBA" id="ARBA00041995"/>
    </source>
</evidence>
<evidence type="ECO:0000259" key="14">
    <source>
        <dbReference type="Pfam" id="PF01728"/>
    </source>
</evidence>
<dbReference type="GO" id="GO:0008650">
    <property type="term" value="F:rRNA (uridine-2'-O-)-methyltransferase activity"/>
    <property type="evidence" value="ECO:0007669"/>
    <property type="project" value="UniProtKB-UniRule"/>
</dbReference>
<dbReference type="InterPro" id="IPR050082">
    <property type="entry name" value="RNA_methyltr_RlmE"/>
</dbReference>
<keyword evidence="11" id="KW-0963">Cytoplasm</keyword>
<dbReference type="GO" id="GO:0005737">
    <property type="term" value="C:cytoplasm"/>
    <property type="evidence" value="ECO:0007669"/>
    <property type="project" value="UniProtKB-SubCell"/>
</dbReference>
<evidence type="ECO:0000256" key="10">
    <source>
        <dbReference type="ARBA" id="ARBA00048970"/>
    </source>
</evidence>
<dbReference type="EMBL" id="FLUQ01000001">
    <property type="protein sequence ID" value="SBV92486.1"/>
    <property type="molecule type" value="Genomic_DNA"/>
</dbReference>
<evidence type="ECO:0000256" key="11">
    <source>
        <dbReference type="HAMAP-Rule" id="MF_01547"/>
    </source>
</evidence>
<dbReference type="SUPFAM" id="SSF53335">
    <property type="entry name" value="S-adenosyl-L-methionine-dependent methyltransferases"/>
    <property type="match status" value="1"/>
</dbReference>
<dbReference type="PANTHER" id="PTHR10920:SF18">
    <property type="entry name" value="RRNA METHYLTRANSFERASE 2, MITOCHONDRIAL"/>
    <property type="match status" value="1"/>
</dbReference>
<organism evidence="15">
    <name type="scientific">uncultured delta proteobacterium</name>
    <dbReference type="NCBI Taxonomy" id="34034"/>
    <lineage>
        <taxon>Bacteria</taxon>
        <taxon>Deltaproteobacteria</taxon>
        <taxon>environmental samples</taxon>
    </lineage>
</organism>
<dbReference type="Gene3D" id="3.40.50.150">
    <property type="entry name" value="Vaccinia Virus protein VP39"/>
    <property type="match status" value="1"/>
</dbReference>
<name>A0A212IZ48_9DELT</name>
<sequence>MKKYRDYFFLKAKRENYPARSVYKLKEIAKRFPGTFKPGMRVLDLGAAPGSWMLGAAEMIGPAGSILGADIQDTDTSFPANVTFMREDVFNRSEAFAAELAARAPFHVVMSDMAPSTTGHRGTDQARSALLYEEALEVAKQYLAPGGSFIVKVFLGPDVHAYMKAMRACFTTVKSFKPQSSRSESMETFYIGLGFRNLPPHDPGGEKGGAAKADSGAMNT</sequence>
<feature type="binding site" evidence="11">
    <location>
        <position position="112"/>
    </location>
    <ligand>
        <name>S-adenosyl-L-methionine</name>
        <dbReference type="ChEBI" id="CHEBI:59789"/>
    </ligand>
</feature>
<feature type="binding site" evidence="11">
    <location>
        <position position="88"/>
    </location>
    <ligand>
        <name>S-adenosyl-L-methionine</name>
        <dbReference type="ChEBI" id="CHEBI:59789"/>
    </ligand>
</feature>
<dbReference type="EC" id="2.1.1.166" evidence="6 11"/>
<evidence type="ECO:0000256" key="4">
    <source>
        <dbReference type="ARBA" id="ARBA00022691"/>
    </source>
</evidence>
<comment type="similarity">
    <text evidence="11">Belongs to the class I-like SAM-binding methyltransferase superfamily. RNA methyltransferase RlmE family.</text>
</comment>
<dbReference type="HAMAP" id="MF_01547">
    <property type="entry name" value="RNA_methyltr_E"/>
    <property type="match status" value="1"/>
</dbReference>
<proteinExistence type="inferred from homology"/>
<reference evidence="15" key="1">
    <citation type="submission" date="2016-04" db="EMBL/GenBank/DDBJ databases">
        <authorList>
            <person name="Evans L.H."/>
            <person name="Alamgir A."/>
            <person name="Owens N."/>
            <person name="Weber N.D."/>
            <person name="Virtaneva K."/>
            <person name="Barbian K."/>
            <person name="Babar A."/>
            <person name="Rosenke K."/>
        </authorList>
    </citation>
    <scope>NUCLEOTIDE SEQUENCE</scope>
    <source>
        <strain evidence="15">86</strain>
    </source>
</reference>
<evidence type="ECO:0000256" key="3">
    <source>
        <dbReference type="ARBA" id="ARBA00022679"/>
    </source>
</evidence>
<evidence type="ECO:0000256" key="5">
    <source>
        <dbReference type="ARBA" id="ARBA00037569"/>
    </source>
</evidence>
<dbReference type="InterPro" id="IPR015507">
    <property type="entry name" value="rRNA-MeTfrase_E"/>
</dbReference>
<dbReference type="Pfam" id="PF01728">
    <property type="entry name" value="FtsJ"/>
    <property type="match status" value="1"/>
</dbReference>
<evidence type="ECO:0000256" key="7">
    <source>
        <dbReference type="ARBA" id="ARBA00041129"/>
    </source>
</evidence>
<gene>
    <name evidence="11 15" type="primary">rlmE</name>
    <name evidence="11" type="synonym">ftsJ</name>
    <name evidence="11" type="synonym">rrmJ</name>
    <name evidence="15" type="ORF">KL86DPRO_10371</name>
</gene>
<dbReference type="AlphaFoldDB" id="A0A212IZ48"/>
<accession>A0A212IZ48</accession>
<protein>
    <recommendedName>
        <fullName evidence="7 11">Ribosomal RNA large subunit methyltransferase E</fullName>
        <ecNumber evidence="6 11">2.1.1.166</ecNumber>
    </recommendedName>
    <alternativeName>
        <fullName evidence="9 11">23S rRNA Um2552 methyltransferase</fullName>
    </alternativeName>
    <alternativeName>
        <fullName evidence="8 11">rRNA (uridine-2'-O-)-methyltransferase</fullName>
    </alternativeName>
</protein>
<keyword evidence="4 11" id="KW-0949">S-adenosyl-L-methionine</keyword>
<feature type="binding site" evidence="11">
    <location>
        <position position="70"/>
    </location>
    <ligand>
        <name>S-adenosyl-L-methionine</name>
        <dbReference type="ChEBI" id="CHEBI:59789"/>
    </ligand>
</feature>
<evidence type="ECO:0000256" key="12">
    <source>
        <dbReference type="PIRSR" id="PIRSR005461-1"/>
    </source>
</evidence>
<keyword evidence="1 11" id="KW-0698">rRNA processing</keyword>
<dbReference type="InterPro" id="IPR029063">
    <property type="entry name" value="SAM-dependent_MTases_sf"/>
</dbReference>
<dbReference type="PANTHER" id="PTHR10920">
    <property type="entry name" value="RIBOSOMAL RNA METHYLTRANSFERASE"/>
    <property type="match status" value="1"/>
</dbReference>
<keyword evidence="3 11" id="KW-0808">Transferase</keyword>
<feature type="domain" description="Ribosomal RNA methyltransferase FtsJ" evidence="14">
    <location>
        <begin position="17"/>
        <end position="195"/>
    </location>
</feature>
<dbReference type="PIRSF" id="PIRSF005461">
    <property type="entry name" value="23S_rRNA_mtase"/>
    <property type="match status" value="1"/>
</dbReference>
<keyword evidence="2 11" id="KW-0489">Methyltransferase</keyword>
<dbReference type="InterPro" id="IPR002877">
    <property type="entry name" value="RNA_MeTrfase_FtsJ_dom"/>
</dbReference>
<feature type="binding site" evidence="11">
    <location>
        <position position="52"/>
    </location>
    <ligand>
        <name>S-adenosyl-L-methionine</name>
        <dbReference type="ChEBI" id="CHEBI:59789"/>
    </ligand>
</feature>
<feature type="active site" description="Proton acceptor" evidence="11 12">
    <location>
        <position position="152"/>
    </location>
</feature>
<evidence type="ECO:0000256" key="6">
    <source>
        <dbReference type="ARBA" id="ARBA00038861"/>
    </source>
</evidence>
<feature type="binding site" evidence="11">
    <location>
        <position position="50"/>
    </location>
    <ligand>
        <name>S-adenosyl-L-methionine</name>
        <dbReference type="ChEBI" id="CHEBI:59789"/>
    </ligand>
</feature>
<evidence type="ECO:0000256" key="9">
    <source>
        <dbReference type="ARBA" id="ARBA00042745"/>
    </source>
</evidence>
<feature type="region of interest" description="Disordered" evidence="13">
    <location>
        <begin position="198"/>
        <end position="220"/>
    </location>
</feature>
<evidence type="ECO:0000256" key="1">
    <source>
        <dbReference type="ARBA" id="ARBA00022552"/>
    </source>
</evidence>
<comment type="subcellular location">
    <subcellularLocation>
        <location evidence="11">Cytoplasm</location>
    </subcellularLocation>
</comment>
<evidence type="ECO:0000256" key="13">
    <source>
        <dbReference type="SAM" id="MobiDB-lite"/>
    </source>
</evidence>
<evidence type="ECO:0000313" key="15">
    <source>
        <dbReference type="EMBL" id="SBV92486.1"/>
    </source>
</evidence>
<evidence type="ECO:0000256" key="2">
    <source>
        <dbReference type="ARBA" id="ARBA00022603"/>
    </source>
</evidence>
<comment type="function">
    <text evidence="5 11">Specifically methylates the uridine in position 2552 of 23S rRNA at the 2'-O position of the ribose in the fully assembled 50S ribosomal subunit.</text>
</comment>
<comment type="catalytic activity">
    <reaction evidence="10 11">
        <text>uridine(2552) in 23S rRNA + S-adenosyl-L-methionine = 2'-O-methyluridine(2552) in 23S rRNA + S-adenosyl-L-homocysteine + H(+)</text>
        <dbReference type="Rhea" id="RHEA:42720"/>
        <dbReference type="Rhea" id="RHEA-COMP:10202"/>
        <dbReference type="Rhea" id="RHEA-COMP:10203"/>
        <dbReference type="ChEBI" id="CHEBI:15378"/>
        <dbReference type="ChEBI" id="CHEBI:57856"/>
        <dbReference type="ChEBI" id="CHEBI:59789"/>
        <dbReference type="ChEBI" id="CHEBI:65315"/>
        <dbReference type="ChEBI" id="CHEBI:74478"/>
        <dbReference type="EC" id="2.1.1.166"/>
    </reaction>
</comment>